<evidence type="ECO:0000256" key="3">
    <source>
        <dbReference type="ARBA" id="ARBA00012438"/>
    </source>
</evidence>
<dbReference type="Pfam" id="PF00672">
    <property type="entry name" value="HAMP"/>
    <property type="match status" value="1"/>
</dbReference>
<dbReference type="SMART" id="SM00304">
    <property type="entry name" value="HAMP"/>
    <property type="match status" value="1"/>
</dbReference>
<organism evidence="14 15">
    <name type="scientific">Skermanella stibiiresistens SB22</name>
    <dbReference type="NCBI Taxonomy" id="1385369"/>
    <lineage>
        <taxon>Bacteria</taxon>
        <taxon>Pseudomonadati</taxon>
        <taxon>Pseudomonadota</taxon>
        <taxon>Alphaproteobacteria</taxon>
        <taxon>Rhodospirillales</taxon>
        <taxon>Azospirillaceae</taxon>
        <taxon>Skermanella</taxon>
    </lineage>
</organism>
<evidence type="ECO:0000256" key="7">
    <source>
        <dbReference type="ARBA" id="ARBA00022777"/>
    </source>
</evidence>
<dbReference type="PROSITE" id="PS50885">
    <property type="entry name" value="HAMP"/>
    <property type="match status" value="1"/>
</dbReference>
<dbReference type="InterPro" id="IPR036890">
    <property type="entry name" value="HATPase_C_sf"/>
</dbReference>
<dbReference type="Pfam" id="PF02518">
    <property type="entry name" value="HATPase_c"/>
    <property type="match status" value="1"/>
</dbReference>
<evidence type="ECO:0000256" key="5">
    <source>
        <dbReference type="ARBA" id="ARBA00022679"/>
    </source>
</evidence>
<sequence length="384" mass="42379">MLTKKIRWSEDGRPLAIELPPDLEWLPRALQMDIHYRLIDAAGNTILSSPGQAETPRSGGTADDISAFRTGVFSVGSDEHPHWLYLSMSERLLHLLRTQVISSPTALATTILGLVAVTLIVLIALRRLLRPLREASAAAGTISPNNLHQRLSTDGMPLEIRPLINAFNNALERLEDGFRVQQEFLASAAHELKTPLALIRGQIELETDFASREMLLMDVDLMARQVHQLLHLAELSELQNYRFETVDLSAVAVDVVRYMERQAVQNRTSFNLLLPGLPVPHTADASAIFILLKNLVENAILHSPPSGVVTVVVTADELRVTDMGAGLRPEDLPKLFTRFWRGPTRGQQGAGLGLSICREITLAHRWSIRASTLGPGTSFIVSLT</sequence>
<dbReference type="AlphaFoldDB" id="W9H2I2"/>
<name>W9H2I2_9PROT</name>
<dbReference type="PROSITE" id="PS50109">
    <property type="entry name" value="HIS_KIN"/>
    <property type="match status" value="1"/>
</dbReference>
<keyword evidence="4" id="KW-0597">Phosphoprotein</keyword>
<comment type="catalytic activity">
    <reaction evidence="1">
        <text>ATP + protein L-histidine = ADP + protein N-phospho-L-histidine.</text>
        <dbReference type="EC" id="2.7.13.3"/>
    </reaction>
</comment>
<dbReference type="SUPFAM" id="SSF55874">
    <property type="entry name" value="ATPase domain of HSP90 chaperone/DNA topoisomerase II/histidine kinase"/>
    <property type="match status" value="1"/>
</dbReference>
<dbReference type="InterPro" id="IPR050428">
    <property type="entry name" value="TCS_sensor_his_kinase"/>
</dbReference>
<dbReference type="Proteomes" id="UP000019486">
    <property type="component" value="Unassembled WGS sequence"/>
</dbReference>
<dbReference type="InterPro" id="IPR004358">
    <property type="entry name" value="Sig_transdc_His_kin-like_C"/>
</dbReference>
<dbReference type="PATRIC" id="fig|1385369.3.peg.4865"/>
<dbReference type="Pfam" id="PF00512">
    <property type="entry name" value="HisKA"/>
    <property type="match status" value="1"/>
</dbReference>
<dbReference type="PRINTS" id="PR00344">
    <property type="entry name" value="BCTRLSENSOR"/>
</dbReference>
<keyword evidence="9" id="KW-0902">Two-component regulatory system</keyword>
<evidence type="ECO:0000256" key="10">
    <source>
        <dbReference type="ARBA" id="ARBA00023136"/>
    </source>
</evidence>
<protein>
    <recommendedName>
        <fullName evidence="3">histidine kinase</fullName>
        <ecNumber evidence="3">2.7.13.3</ecNumber>
    </recommendedName>
</protein>
<evidence type="ECO:0000256" key="4">
    <source>
        <dbReference type="ARBA" id="ARBA00022553"/>
    </source>
</evidence>
<evidence type="ECO:0000256" key="6">
    <source>
        <dbReference type="ARBA" id="ARBA00022692"/>
    </source>
</evidence>
<proteinExistence type="predicted"/>
<dbReference type="GO" id="GO:0005886">
    <property type="term" value="C:plasma membrane"/>
    <property type="evidence" value="ECO:0007669"/>
    <property type="project" value="TreeGrafter"/>
</dbReference>
<feature type="domain" description="HAMP" evidence="13">
    <location>
        <begin position="126"/>
        <end position="179"/>
    </location>
</feature>
<gene>
    <name evidence="14" type="ORF">N825_15050</name>
</gene>
<dbReference type="InterPro" id="IPR005467">
    <property type="entry name" value="His_kinase_dom"/>
</dbReference>
<dbReference type="EC" id="2.7.13.3" evidence="3"/>
<evidence type="ECO:0000313" key="15">
    <source>
        <dbReference type="Proteomes" id="UP000019486"/>
    </source>
</evidence>
<feature type="transmembrane region" description="Helical" evidence="11">
    <location>
        <begin position="106"/>
        <end position="125"/>
    </location>
</feature>
<dbReference type="GO" id="GO:0000155">
    <property type="term" value="F:phosphorelay sensor kinase activity"/>
    <property type="evidence" value="ECO:0007669"/>
    <property type="project" value="InterPro"/>
</dbReference>
<dbReference type="Gene3D" id="3.30.565.10">
    <property type="entry name" value="Histidine kinase-like ATPase, C-terminal domain"/>
    <property type="match status" value="1"/>
</dbReference>
<accession>W9H2I2</accession>
<evidence type="ECO:0000256" key="8">
    <source>
        <dbReference type="ARBA" id="ARBA00022989"/>
    </source>
</evidence>
<dbReference type="InterPro" id="IPR003660">
    <property type="entry name" value="HAMP_dom"/>
</dbReference>
<dbReference type="InterPro" id="IPR003594">
    <property type="entry name" value="HATPase_dom"/>
</dbReference>
<keyword evidence="10 11" id="KW-0472">Membrane</keyword>
<keyword evidence="6 11" id="KW-0812">Transmembrane</keyword>
<dbReference type="InterPro" id="IPR003661">
    <property type="entry name" value="HisK_dim/P_dom"/>
</dbReference>
<dbReference type="InterPro" id="IPR036097">
    <property type="entry name" value="HisK_dim/P_sf"/>
</dbReference>
<dbReference type="PANTHER" id="PTHR45436">
    <property type="entry name" value="SENSOR HISTIDINE KINASE YKOH"/>
    <property type="match status" value="1"/>
</dbReference>
<evidence type="ECO:0000259" key="13">
    <source>
        <dbReference type="PROSITE" id="PS50885"/>
    </source>
</evidence>
<evidence type="ECO:0000256" key="1">
    <source>
        <dbReference type="ARBA" id="ARBA00000085"/>
    </source>
</evidence>
<dbReference type="PANTHER" id="PTHR45436:SF15">
    <property type="entry name" value="SENSOR HISTIDINE KINASE CUSS"/>
    <property type="match status" value="1"/>
</dbReference>
<evidence type="ECO:0000256" key="2">
    <source>
        <dbReference type="ARBA" id="ARBA00004141"/>
    </source>
</evidence>
<dbReference type="CDD" id="cd00082">
    <property type="entry name" value="HisKA"/>
    <property type="match status" value="1"/>
</dbReference>
<keyword evidence="5" id="KW-0808">Transferase</keyword>
<feature type="domain" description="Histidine kinase" evidence="12">
    <location>
        <begin position="187"/>
        <end position="384"/>
    </location>
</feature>
<keyword evidence="7" id="KW-0418">Kinase</keyword>
<reference evidence="14 15" key="1">
    <citation type="submission" date="2013-08" db="EMBL/GenBank/DDBJ databases">
        <title>The genome sequence of Skermanella stibiiresistens.</title>
        <authorList>
            <person name="Zhu W."/>
            <person name="Wang G."/>
        </authorList>
    </citation>
    <scope>NUCLEOTIDE SEQUENCE [LARGE SCALE GENOMIC DNA]</scope>
    <source>
        <strain evidence="14 15">SB22</strain>
    </source>
</reference>
<keyword evidence="15" id="KW-1185">Reference proteome</keyword>
<dbReference type="SMART" id="SM00388">
    <property type="entry name" value="HisKA"/>
    <property type="match status" value="1"/>
</dbReference>
<dbReference type="SUPFAM" id="SSF47384">
    <property type="entry name" value="Homodimeric domain of signal transducing histidine kinase"/>
    <property type="match status" value="1"/>
</dbReference>
<evidence type="ECO:0000256" key="11">
    <source>
        <dbReference type="SAM" id="Phobius"/>
    </source>
</evidence>
<comment type="caution">
    <text evidence="14">The sequence shown here is derived from an EMBL/GenBank/DDBJ whole genome shotgun (WGS) entry which is preliminary data.</text>
</comment>
<evidence type="ECO:0000259" key="12">
    <source>
        <dbReference type="PROSITE" id="PS50109"/>
    </source>
</evidence>
<dbReference type="SMART" id="SM00387">
    <property type="entry name" value="HATPase_c"/>
    <property type="match status" value="1"/>
</dbReference>
<dbReference type="Gene3D" id="1.10.287.130">
    <property type="match status" value="1"/>
</dbReference>
<comment type="subcellular location">
    <subcellularLocation>
        <location evidence="2">Membrane</location>
        <topology evidence="2">Multi-pass membrane protein</topology>
    </subcellularLocation>
</comment>
<evidence type="ECO:0000256" key="9">
    <source>
        <dbReference type="ARBA" id="ARBA00023012"/>
    </source>
</evidence>
<keyword evidence="8 11" id="KW-1133">Transmembrane helix</keyword>
<dbReference type="EMBL" id="AVFL01000021">
    <property type="protein sequence ID" value="EWY37973.1"/>
    <property type="molecule type" value="Genomic_DNA"/>
</dbReference>
<dbReference type="STRING" id="1385369.N825_15050"/>
<evidence type="ECO:0000313" key="14">
    <source>
        <dbReference type="EMBL" id="EWY37973.1"/>
    </source>
</evidence>